<dbReference type="CDD" id="cd17920">
    <property type="entry name" value="DEXHc_RecQ"/>
    <property type="match status" value="1"/>
</dbReference>
<keyword evidence="9" id="KW-0862">Zinc</keyword>
<keyword evidence="8 20" id="KW-0347">Helicase</keyword>
<dbReference type="GO" id="GO:0005524">
    <property type="term" value="F:ATP binding"/>
    <property type="evidence" value="ECO:0007669"/>
    <property type="project" value="UniProtKB-KW"/>
</dbReference>
<evidence type="ECO:0000313" key="21">
    <source>
        <dbReference type="Proteomes" id="UP000293701"/>
    </source>
</evidence>
<evidence type="ECO:0000256" key="15">
    <source>
        <dbReference type="ARBA" id="ARBA00034617"/>
    </source>
</evidence>
<dbReference type="InterPro" id="IPR036388">
    <property type="entry name" value="WH-like_DNA-bd_sf"/>
</dbReference>
<feature type="domain" description="HRDC" evidence="17">
    <location>
        <begin position="572"/>
        <end position="651"/>
    </location>
</feature>
<dbReference type="FunFam" id="3.40.50.300:FF:001389">
    <property type="entry name" value="ATP-dependent DNA helicase RecQ"/>
    <property type="match status" value="1"/>
</dbReference>
<dbReference type="InterPro" id="IPR001650">
    <property type="entry name" value="Helicase_C-like"/>
</dbReference>
<dbReference type="SUPFAM" id="SSF46785">
    <property type="entry name" value="Winged helix' DNA-binding domain"/>
    <property type="match status" value="1"/>
</dbReference>
<name>A0A4R0S8G9_BIFLL</name>
<dbReference type="PANTHER" id="PTHR13710">
    <property type="entry name" value="DNA HELICASE RECQ FAMILY MEMBER"/>
    <property type="match status" value="1"/>
</dbReference>
<dbReference type="FunFam" id="1.10.150.80:FF:000002">
    <property type="entry name" value="ATP-dependent DNA helicase RecQ"/>
    <property type="match status" value="1"/>
</dbReference>
<evidence type="ECO:0000256" key="3">
    <source>
        <dbReference type="ARBA" id="ARBA00005446"/>
    </source>
</evidence>
<dbReference type="InterPro" id="IPR027417">
    <property type="entry name" value="P-loop_NTPase"/>
</dbReference>
<keyword evidence="11" id="KW-0238">DNA-binding</keyword>
<comment type="cofactor">
    <cofactor evidence="1">
        <name>Mg(2+)</name>
        <dbReference type="ChEBI" id="CHEBI:18420"/>
    </cofactor>
</comment>
<evidence type="ECO:0000256" key="11">
    <source>
        <dbReference type="ARBA" id="ARBA00023125"/>
    </source>
</evidence>
<dbReference type="InterPro" id="IPR014001">
    <property type="entry name" value="Helicase_ATP-bd"/>
</dbReference>
<protein>
    <recommendedName>
        <fullName evidence="16">DNA helicase RecQ</fullName>
        <ecNumber evidence="16">5.6.2.4</ecNumber>
    </recommendedName>
</protein>
<evidence type="ECO:0000256" key="6">
    <source>
        <dbReference type="ARBA" id="ARBA00022763"/>
    </source>
</evidence>
<dbReference type="SMART" id="SM00956">
    <property type="entry name" value="RQC"/>
    <property type="match status" value="1"/>
</dbReference>
<evidence type="ECO:0000256" key="14">
    <source>
        <dbReference type="ARBA" id="ARBA00023235"/>
    </source>
</evidence>
<evidence type="ECO:0000256" key="10">
    <source>
        <dbReference type="ARBA" id="ARBA00022840"/>
    </source>
</evidence>
<evidence type="ECO:0000256" key="5">
    <source>
        <dbReference type="ARBA" id="ARBA00022741"/>
    </source>
</evidence>
<dbReference type="Proteomes" id="UP000293701">
    <property type="component" value="Unassembled WGS sequence"/>
</dbReference>
<feature type="domain" description="Helicase C-terminal" evidence="19">
    <location>
        <begin position="207"/>
        <end position="373"/>
    </location>
</feature>
<dbReference type="Pfam" id="PF00570">
    <property type="entry name" value="HRDC"/>
    <property type="match status" value="1"/>
</dbReference>
<dbReference type="GO" id="GO:0006260">
    <property type="term" value="P:DNA replication"/>
    <property type="evidence" value="ECO:0007669"/>
    <property type="project" value="InterPro"/>
</dbReference>
<keyword evidence="14" id="KW-0413">Isomerase</keyword>
<dbReference type="EMBL" id="SHPM01000014">
    <property type="protein sequence ID" value="TCD75009.1"/>
    <property type="molecule type" value="Genomic_DNA"/>
</dbReference>
<dbReference type="GO" id="GO:0030894">
    <property type="term" value="C:replisome"/>
    <property type="evidence" value="ECO:0007669"/>
    <property type="project" value="TreeGrafter"/>
</dbReference>
<keyword evidence="12" id="KW-0233">DNA recombination</keyword>
<dbReference type="InterPro" id="IPR011545">
    <property type="entry name" value="DEAD/DEAH_box_helicase_dom"/>
</dbReference>
<comment type="caution">
    <text evidence="20">The sequence shown here is derived from an EMBL/GenBank/DDBJ whole genome shotgun (WGS) entry which is preliminary data.</text>
</comment>
<dbReference type="GO" id="GO:0003677">
    <property type="term" value="F:DNA binding"/>
    <property type="evidence" value="ECO:0007669"/>
    <property type="project" value="UniProtKB-KW"/>
</dbReference>
<evidence type="ECO:0000256" key="8">
    <source>
        <dbReference type="ARBA" id="ARBA00022806"/>
    </source>
</evidence>
<dbReference type="SUPFAM" id="SSF52540">
    <property type="entry name" value="P-loop containing nucleoside triphosphate hydrolases"/>
    <property type="match status" value="1"/>
</dbReference>
<dbReference type="InterPro" id="IPR006293">
    <property type="entry name" value="DNA_helicase_ATP-dep_RecQ_bac"/>
</dbReference>
<dbReference type="InterPro" id="IPR018982">
    <property type="entry name" value="RQC_domain"/>
</dbReference>
<dbReference type="PROSITE" id="PS50967">
    <property type="entry name" value="HRDC"/>
    <property type="match status" value="1"/>
</dbReference>
<dbReference type="EC" id="5.6.2.4" evidence="16"/>
<dbReference type="GO" id="GO:0043138">
    <property type="term" value="F:3'-5' DNA helicase activity"/>
    <property type="evidence" value="ECO:0007669"/>
    <property type="project" value="UniProtKB-EC"/>
</dbReference>
<evidence type="ECO:0000259" key="18">
    <source>
        <dbReference type="PROSITE" id="PS51192"/>
    </source>
</evidence>
<dbReference type="NCBIfam" id="TIGR01389">
    <property type="entry name" value="recQ"/>
    <property type="match status" value="1"/>
</dbReference>
<feature type="domain" description="Helicase ATP-binding" evidence="18">
    <location>
        <begin position="28"/>
        <end position="197"/>
    </location>
</feature>
<dbReference type="GO" id="GO:0006281">
    <property type="term" value="P:DNA repair"/>
    <property type="evidence" value="ECO:0007669"/>
    <property type="project" value="UniProtKB-KW"/>
</dbReference>
<dbReference type="CDD" id="cd18794">
    <property type="entry name" value="SF2_C_RecQ"/>
    <property type="match status" value="1"/>
</dbReference>
<dbReference type="SUPFAM" id="SSF47819">
    <property type="entry name" value="HRDC-like"/>
    <property type="match status" value="1"/>
</dbReference>
<gene>
    <name evidence="20" type="ORF">MCC10002_0507</name>
</gene>
<comment type="catalytic activity">
    <reaction evidence="15">
        <text>Couples ATP hydrolysis with the unwinding of duplex DNA by translocating in the 3'-5' direction.</text>
        <dbReference type="EC" id="5.6.2.4"/>
    </reaction>
</comment>
<keyword evidence="4" id="KW-0479">Metal-binding</keyword>
<dbReference type="GO" id="GO:0043590">
    <property type="term" value="C:bacterial nucleoid"/>
    <property type="evidence" value="ECO:0007669"/>
    <property type="project" value="TreeGrafter"/>
</dbReference>
<evidence type="ECO:0000256" key="1">
    <source>
        <dbReference type="ARBA" id="ARBA00001946"/>
    </source>
</evidence>
<organism evidence="20 21">
    <name type="scientific">Bifidobacterium longum subsp. longum</name>
    <dbReference type="NCBI Taxonomy" id="1679"/>
    <lineage>
        <taxon>Bacteria</taxon>
        <taxon>Bacillati</taxon>
        <taxon>Actinomycetota</taxon>
        <taxon>Actinomycetes</taxon>
        <taxon>Bifidobacteriales</taxon>
        <taxon>Bifidobacteriaceae</taxon>
        <taxon>Bifidobacterium</taxon>
    </lineage>
</organism>
<keyword evidence="7" id="KW-0378">Hydrolase</keyword>
<evidence type="ECO:0000256" key="7">
    <source>
        <dbReference type="ARBA" id="ARBA00022801"/>
    </source>
</evidence>
<evidence type="ECO:0000256" key="9">
    <source>
        <dbReference type="ARBA" id="ARBA00022833"/>
    </source>
</evidence>
<dbReference type="Gene3D" id="1.10.10.10">
    <property type="entry name" value="Winged helix-like DNA-binding domain superfamily/Winged helix DNA-binding domain"/>
    <property type="match status" value="1"/>
</dbReference>
<dbReference type="SMART" id="SM00490">
    <property type="entry name" value="HELICc"/>
    <property type="match status" value="1"/>
</dbReference>
<evidence type="ECO:0000313" key="20">
    <source>
        <dbReference type="EMBL" id="TCD75009.1"/>
    </source>
</evidence>
<reference evidence="20 21" key="1">
    <citation type="journal article" date="2018" name="Sci. Rep.">
        <title>Genomic diversity and distribution of Bifidobacterium longum subsp. longum across the human lifespan.</title>
        <authorList>
            <person name="Odamaki T."/>
            <person name="Bottacini F."/>
            <person name="Kato K."/>
            <person name="Mitsuyama E."/>
            <person name="Yoshida K."/>
            <person name="Horigome A."/>
            <person name="Xiao J.Z."/>
            <person name="van Sinderen D."/>
        </authorList>
    </citation>
    <scope>NUCLEOTIDE SEQUENCE [LARGE SCALE GENOMIC DNA]</scope>
    <source>
        <strain evidence="20 21">MCC10002</strain>
    </source>
</reference>
<keyword evidence="5" id="KW-0547">Nucleotide-binding</keyword>
<dbReference type="Pfam" id="PF00270">
    <property type="entry name" value="DEAD"/>
    <property type="match status" value="1"/>
</dbReference>
<dbReference type="GO" id="GO:0046872">
    <property type="term" value="F:metal ion binding"/>
    <property type="evidence" value="ECO:0007669"/>
    <property type="project" value="UniProtKB-KW"/>
</dbReference>
<dbReference type="GO" id="GO:0005737">
    <property type="term" value="C:cytoplasm"/>
    <property type="evidence" value="ECO:0007669"/>
    <property type="project" value="TreeGrafter"/>
</dbReference>
<comment type="similarity">
    <text evidence="3">Belongs to the helicase family. RecQ subfamily.</text>
</comment>
<dbReference type="RefSeq" id="WP_131308467.1">
    <property type="nucleotide sequence ID" value="NZ_SHPM01000014.1"/>
</dbReference>
<keyword evidence="10" id="KW-0067">ATP-binding</keyword>
<dbReference type="Pfam" id="PF16124">
    <property type="entry name" value="RecQ_Zn_bind"/>
    <property type="match status" value="1"/>
</dbReference>
<evidence type="ECO:0000256" key="13">
    <source>
        <dbReference type="ARBA" id="ARBA00023204"/>
    </source>
</evidence>
<dbReference type="GO" id="GO:0016787">
    <property type="term" value="F:hydrolase activity"/>
    <property type="evidence" value="ECO:0007669"/>
    <property type="project" value="UniProtKB-KW"/>
</dbReference>
<evidence type="ECO:0000256" key="16">
    <source>
        <dbReference type="NCBIfam" id="TIGR01389"/>
    </source>
</evidence>
<sequence>MTAHQAALEALTRYFGYDSFRPGQQGIVEALLAGRDVLGVMPTGAGKSVCYQIPAALSPGMTLVISPLISLMRDQVDALNDLGLPAAFINTTQTPDEQAMVFAQAAAGQIKLLYVAPERLETGRFRDFAARTPISLIAVDEAHCVSQWGQDFRSSYLGIGDFIAGLPQRPPVGAFTATATERVRQDIVGLLGLRNPAVTVAGFDRPNLYFDVVKLETKYKAAWVARYVADHPDESGIVYCATRKTTEALADTLNQMGRPAVAYHGGMSPDARETAQRDFITDKVPVVVATNAFGMGIDKSNVRYVIHHNLPESIEAYYQEAGRAGRDGEPSRCTLLWNESDIVTRRRLLDNDYENERLTPEEQEIVRQSKRRLLDGMVGYCRTTDCLHRYMTRYFGQELSSNAGSAAGEDIAADSSQSGKCGACSNCESTFETIDVTRVAQAISRCVHDVGQRVGSGKIVKILRGSRAQDLAWLNPERMPTFGMLKDVNEARVRDVLSQMATDGYLSIAEGRMPIVMFGARAAETAAPDFHYEIKRVERKSAAAGSGRSGGVADTADSANVPGDALGSYIPNDDEESLFQKLRELRRTIAQEIGKPPYIVFSDKTLRDMARIKPVTDAQFLAVNGVGQHKLDLYGQRFIQTIASFNAGSAS</sequence>
<dbReference type="SMART" id="SM00487">
    <property type="entry name" value="DEXDc"/>
    <property type="match status" value="1"/>
</dbReference>
<dbReference type="Gene3D" id="1.10.150.80">
    <property type="entry name" value="HRDC domain"/>
    <property type="match status" value="1"/>
</dbReference>
<dbReference type="GO" id="GO:0006310">
    <property type="term" value="P:DNA recombination"/>
    <property type="evidence" value="ECO:0007669"/>
    <property type="project" value="UniProtKB-UniRule"/>
</dbReference>
<dbReference type="InterPro" id="IPR044876">
    <property type="entry name" value="HRDC_dom_sf"/>
</dbReference>
<dbReference type="PROSITE" id="PS51194">
    <property type="entry name" value="HELICASE_CTER"/>
    <property type="match status" value="1"/>
</dbReference>
<keyword evidence="13" id="KW-0234">DNA repair</keyword>
<dbReference type="Pfam" id="PF00271">
    <property type="entry name" value="Helicase_C"/>
    <property type="match status" value="1"/>
</dbReference>
<dbReference type="InterPro" id="IPR004589">
    <property type="entry name" value="DNA_helicase_ATP-dep_RecQ"/>
</dbReference>
<evidence type="ECO:0000256" key="12">
    <source>
        <dbReference type="ARBA" id="ARBA00023172"/>
    </source>
</evidence>
<dbReference type="InterPro" id="IPR032284">
    <property type="entry name" value="RecQ_Zn-bd"/>
</dbReference>
<dbReference type="Pfam" id="PF09382">
    <property type="entry name" value="RQC"/>
    <property type="match status" value="1"/>
</dbReference>
<dbReference type="PANTHER" id="PTHR13710:SF105">
    <property type="entry name" value="ATP-DEPENDENT DNA HELICASE Q1"/>
    <property type="match status" value="1"/>
</dbReference>
<dbReference type="InterPro" id="IPR036390">
    <property type="entry name" value="WH_DNA-bd_sf"/>
</dbReference>
<dbReference type="NCBIfam" id="TIGR00614">
    <property type="entry name" value="recQ_fam"/>
    <property type="match status" value="1"/>
</dbReference>
<dbReference type="InterPro" id="IPR002121">
    <property type="entry name" value="HRDC_dom"/>
</dbReference>
<dbReference type="InterPro" id="IPR010997">
    <property type="entry name" value="HRDC-like_sf"/>
</dbReference>
<keyword evidence="6" id="KW-0227">DNA damage</keyword>
<dbReference type="Gene3D" id="3.40.50.300">
    <property type="entry name" value="P-loop containing nucleotide triphosphate hydrolases"/>
    <property type="match status" value="2"/>
</dbReference>
<accession>A0A4R0S8G9</accession>
<proteinExistence type="inferred from homology"/>
<dbReference type="SMART" id="SM00341">
    <property type="entry name" value="HRDC"/>
    <property type="match status" value="1"/>
</dbReference>
<dbReference type="GO" id="GO:0009432">
    <property type="term" value="P:SOS response"/>
    <property type="evidence" value="ECO:0007669"/>
    <property type="project" value="UniProtKB-UniRule"/>
</dbReference>
<evidence type="ECO:0000256" key="2">
    <source>
        <dbReference type="ARBA" id="ARBA00001947"/>
    </source>
</evidence>
<dbReference type="PROSITE" id="PS51192">
    <property type="entry name" value="HELICASE_ATP_BIND_1"/>
    <property type="match status" value="1"/>
</dbReference>
<evidence type="ECO:0000259" key="19">
    <source>
        <dbReference type="PROSITE" id="PS51194"/>
    </source>
</evidence>
<evidence type="ECO:0000256" key="4">
    <source>
        <dbReference type="ARBA" id="ARBA00022723"/>
    </source>
</evidence>
<comment type="cofactor">
    <cofactor evidence="2">
        <name>Zn(2+)</name>
        <dbReference type="ChEBI" id="CHEBI:29105"/>
    </cofactor>
</comment>
<dbReference type="AlphaFoldDB" id="A0A4R0S8G9"/>
<dbReference type="GO" id="GO:0009378">
    <property type="term" value="F:four-way junction helicase activity"/>
    <property type="evidence" value="ECO:0007669"/>
    <property type="project" value="TreeGrafter"/>
</dbReference>
<evidence type="ECO:0000259" key="17">
    <source>
        <dbReference type="PROSITE" id="PS50967"/>
    </source>
</evidence>